<reference evidence="2" key="1">
    <citation type="submission" date="2023-07" db="EMBL/GenBank/DDBJ databases">
        <title>draft genome sequence of fig (Ficus carica).</title>
        <authorList>
            <person name="Takahashi T."/>
            <person name="Nishimura K."/>
        </authorList>
    </citation>
    <scope>NUCLEOTIDE SEQUENCE</scope>
</reference>
<organism evidence="2 3">
    <name type="scientific">Ficus carica</name>
    <name type="common">Common fig</name>
    <dbReference type="NCBI Taxonomy" id="3494"/>
    <lineage>
        <taxon>Eukaryota</taxon>
        <taxon>Viridiplantae</taxon>
        <taxon>Streptophyta</taxon>
        <taxon>Embryophyta</taxon>
        <taxon>Tracheophyta</taxon>
        <taxon>Spermatophyta</taxon>
        <taxon>Magnoliopsida</taxon>
        <taxon>eudicotyledons</taxon>
        <taxon>Gunneridae</taxon>
        <taxon>Pentapetalae</taxon>
        <taxon>rosids</taxon>
        <taxon>fabids</taxon>
        <taxon>Rosales</taxon>
        <taxon>Moraceae</taxon>
        <taxon>Ficeae</taxon>
        <taxon>Ficus</taxon>
    </lineage>
</organism>
<keyword evidence="3" id="KW-1185">Reference proteome</keyword>
<evidence type="ECO:0000313" key="2">
    <source>
        <dbReference type="EMBL" id="GMN44295.1"/>
    </source>
</evidence>
<dbReference type="EMBL" id="BTGU01000018">
    <property type="protein sequence ID" value="GMN44295.1"/>
    <property type="molecule type" value="Genomic_DNA"/>
</dbReference>
<dbReference type="AlphaFoldDB" id="A0AA88A3L5"/>
<accession>A0AA88A3L5</accession>
<evidence type="ECO:0000313" key="3">
    <source>
        <dbReference type="Proteomes" id="UP001187192"/>
    </source>
</evidence>
<protein>
    <submittedName>
        <fullName evidence="2">Uncharacterized protein</fullName>
    </submittedName>
</protein>
<sequence length="84" mass="9326">MENAVPMTSEVASPAQKPKSRVVCPPTAPPLLTSPAPTEPGPILVPPEEIEETEEQSQKNKRMEKKTTQCCILLVAYNTFYHIY</sequence>
<comment type="caution">
    <text evidence="2">The sequence shown here is derived from an EMBL/GenBank/DDBJ whole genome shotgun (WGS) entry which is preliminary data.</text>
</comment>
<gene>
    <name evidence="2" type="ORF">TIFTF001_013491</name>
</gene>
<name>A0AA88A3L5_FICCA</name>
<proteinExistence type="predicted"/>
<dbReference type="Gramene" id="FCD_00009685-RA">
    <property type="protein sequence ID" value="FCD_00009685-RA:cds"/>
    <property type="gene ID" value="FCD_00009685"/>
</dbReference>
<feature type="region of interest" description="Disordered" evidence="1">
    <location>
        <begin position="1"/>
        <end position="45"/>
    </location>
</feature>
<evidence type="ECO:0000256" key="1">
    <source>
        <dbReference type="SAM" id="MobiDB-lite"/>
    </source>
</evidence>
<dbReference type="Proteomes" id="UP001187192">
    <property type="component" value="Unassembled WGS sequence"/>
</dbReference>